<comment type="caution">
    <text evidence="1">The sequence shown here is derived from an EMBL/GenBank/DDBJ whole genome shotgun (WGS) entry which is preliminary data.</text>
</comment>
<keyword evidence="2" id="KW-1185">Reference proteome</keyword>
<protein>
    <submittedName>
        <fullName evidence="1">Uncharacterized protein</fullName>
    </submittedName>
</protein>
<gene>
    <name evidence="1" type="ORF">QFC21_007040</name>
</gene>
<proteinExistence type="predicted"/>
<accession>A0ACC2UY80</accession>
<dbReference type="EMBL" id="JASBWT010000044">
    <property type="protein sequence ID" value="KAJ9091927.1"/>
    <property type="molecule type" value="Genomic_DNA"/>
</dbReference>
<name>A0ACC2UY80_9TREE</name>
<dbReference type="Proteomes" id="UP001227268">
    <property type="component" value="Unassembled WGS sequence"/>
</dbReference>
<evidence type="ECO:0000313" key="1">
    <source>
        <dbReference type="EMBL" id="KAJ9091927.1"/>
    </source>
</evidence>
<evidence type="ECO:0000313" key="2">
    <source>
        <dbReference type="Proteomes" id="UP001227268"/>
    </source>
</evidence>
<organism evidence="1 2">
    <name type="scientific">Naganishia friedmannii</name>
    <dbReference type="NCBI Taxonomy" id="89922"/>
    <lineage>
        <taxon>Eukaryota</taxon>
        <taxon>Fungi</taxon>
        <taxon>Dikarya</taxon>
        <taxon>Basidiomycota</taxon>
        <taxon>Agaricomycotina</taxon>
        <taxon>Tremellomycetes</taxon>
        <taxon>Filobasidiales</taxon>
        <taxon>Filobasidiaceae</taxon>
        <taxon>Naganishia</taxon>
    </lineage>
</organism>
<sequence length="765" mass="83545">MVPFERPKRNIHQVQDDDISLADLPHSHAETQNRRGSDDADDGKSFEANKSLDVRSFAVEDPVMDPNDLGKDGKPSSEHNDASPNENAFHTRKGYLLSSASDGRSGGAGSERWTGDRNEKREESRLRRIWRAGGFVEAFEVAYFDPGNWNVDLSAGSEFGYKLLSVILLAIIGAVILQVLSLRLGIATSTSLPAQIRRLFLRIREHPRVAPYVWRRRATMAGLYTLYGLAELAIIAADLAELLGSAIALNLTWVIPVSIFPQLPLYAGVLITAVDALFVLAFFQRSDRGRKVFKGYVPSSTIIGPKALYTSVGIIGGTHDSPLSYPIFALIRTNAAATVMPHALFLGSHLATVDRLDIAPRPPTTREKPFLVRGLSWRELWRVVPERWRPLGGTEKLRLELRQVAVLHQGHTTVQGEDLAAAVSPRGQDKKDPVVDEEIEHMIMKDQARYDAEMNTFDRVKFASIHIGHATIDTVLSLFGFAVTINSSILILASAAFFYGGNEAARKAGAEGDLFSAHALIEQRISKPAAFIFALALLCAGQSASITATLSGQVVSEGFIEWKTSPFVRRVVTRLLGVIPSTVVAVAIGRDGLNQMLVASQVMISVVLPFVIFPLVWLCADEKVMTVRNGPSGRENECVTVEEAVGGSHSSPEARSESVDNTFSGDLRSHELVSSPSATVPASDIAQATRAPSIPLSDKLHLLFVRMFWLVRHGSMSAPPVCNIEAPKSRSFKSHWSTTAFGYAFFTVVTVANAYVLLMLMIGKG</sequence>
<reference evidence="1" key="1">
    <citation type="submission" date="2023-04" db="EMBL/GenBank/DDBJ databases">
        <title>Draft Genome sequencing of Naganishia species isolated from polar environments using Oxford Nanopore Technology.</title>
        <authorList>
            <person name="Leo P."/>
            <person name="Venkateswaran K."/>
        </authorList>
    </citation>
    <scope>NUCLEOTIDE SEQUENCE</scope>
    <source>
        <strain evidence="1">MNA-CCFEE 5423</strain>
    </source>
</reference>